<dbReference type="Pfam" id="PF07845">
    <property type="entry name" value="DUF1636"/>
    <property type="match status" value="1"/>
</dbReference>
<dbReference type="EMBL" id="LKBA01000004">
    <property type="protein sequence ID" value="KPN64450.1"/>
    <property type="molecule type" value="Genomic_DNA"/>
</dbReference>
<evidence type="ECO:0000313" key="1">
    <source>
        <dbReference type="EMBL" id="KPN64450.1"/>
    </source>
</evidence>
<sequence length="143" mass="15325">MYRTQMQTVGQTTTTTPTRTGQQLVLCTPCPHTGQICTAGHAMMVQLQQAITAARDSIEDGFEISGHAEMGGCGRTCLVAYHATRSETHVFGDVEEGEDISALLEYARNNHEALNRGTTPLSPSGLKRTPGCVMAMRRGAALS</sequence>
<evidence type="ECO:0000313" key="2">
    <source>
        <dbReference type="Proteomes" id="UP000050471"/>
    </source>
</evidence>
<dbReference type="RefSeq" id="WP_055188703.1">
    <property type="nucleotide sequence ID" value="NZ_FPBS01000001.1"/>
</dbReference>
<dbReference type="AlphaFoldDB" id="A0A0P7IZZ9"/>
<keyword evidence="2" id="KW-1185">Reference proteome</keyword>
<reference evidence="1 2" key="1">
    <citation type="submission" date="2015-09" db="EMBL/GenBank/DDBJ databases">
        <title>Draft genome sequence of Aliiroseovarius crassostreae CV919-312TSm, the causative agent of Roseovarius Oyster Disease (formerly Juvenile Oyster Disease).</title>
        <authorList>
            <person name="Kessner L."/>
            <person name="Spinard E."/>
            <person name="Nelson D."/>
        </authorList>
    </citation>
    <scope>NUCLEOTIDE SEQUENCE [LARGE SCALE GENOMIC DNA]</scope>
    <source>
        <strain evidence="1 2">CV919-312</strain>
    </source>
</reference>
<comment type="caution">
    <text evidence="1">The sequence shown here is derived from an EMBL/GenBank/DDBJ whole genome shotgun (WGS) entry which is preliminary data.</text>
</comment>
<protein>
    <recommendedName>
        <fullName evidence="3">Metal-binding protein</fullName>
    </recommendedName>
</protein>
<accession>A0A0P7IZZ9</accession>
<dbReference type="Proteomes" id="UP000050471">
    <property type="component" value="Unassembled WGS sequence"/>
</dbReference>
<proteinExistence type="predicted"/>
<dbReference type="InterPro" id="IPR012863">
    <property type="entry name" value="DUF1636"/>
</dbReference>
<organism evidence="1 2">
    <name type="scientific">Aliiroseovarius crassostreae</name>
    <dbReference type="NCBI Taxonomy" id="154981"/>
    <lineage>
        <taxon>Bacteria</taxon>
        <taxon>Pseudomonadati</taxon>
        <taxon>Pseudomonadota</taxon>
        <taxon>Alphaproteobacteria</taxon>
        <taxon>Rhodobacterales</taxon>
        <taxon>Paracoccaceae</taxon>
        <taxon>Aliiroseovarius</taxon>
    </lineage>
</organism>
<name>A0A0P7IZZ9_9RHOB</name>
<gene>
    <name evidence="1" type="ORF">AKJ29_17725</name>
</gene>
<evidence type="ECO:0008006" key="3">
    <source>
        <dbReference type="Google" id="ProtNLM"/>
    </source>
</evidence>